<dbReference type="Gene3D" id="1.10.287.130">
    <property type="match status" value="1"/>
</dbReference>
<feature type="domain" description="HAMP" evidence="17">
    <location>
        <begin position="210"/>
        <end position="262"/>
    </location>
</feature>
<keyword evidence="10" id="KW-0418">Kinase</keyword>
<dbReference type="InterPro" id="IPR036097">
    <property type="entry name" value="HisK_dim/P_sf"/>
</dbReference>
<dbReference type="SUPFAM" id="SSF47384">
    <property type="entry name" value="Homodimeric domain of signal transducing histidine kinase"/>
    <property type="match status" value="1"/>
</dbReference>
<feature type="domain" description="Histidine kinase" evidence="16">
    <location>
        <begin position="270"/>
        <end position="469"/>
    </location>
</feature>
<dbReference type="PROSITE" id="PS50885">
    <property type="entry name" value="HAMP"/>
    <property type="match status" value="1"/>
</dbReference>
<evidence type="ECO:0000256" key="8">
    <source>
        <dbReference type="ARBA" id="ARBA00022692"/>
    </source>
</evidence>
<evidence type="ECO:0000256" key="14">
    <source>
        <dbReference type="ARBA" id="ARBA00023136"/>
    </source>
</evidence>
<dbReference type="Pfam" id="PF00512">
    <property type="entry name" value="HisKA"/>
    <property type="match status" value="1"/>
</dbReference>
<dbReference type="SMART" id="SM00304">
    <property type="entry name" value="HAMP"/>
    <property type="match status" value="1"/>
</dbReference>
<evidence type="ECO:0000256" key="11">
    <source>
        <dbReference type="ARBA" id="ARBA00022840"/>
    </source>
</evidence>
<dbReference type="EC" id="2.7.13.3" evidence="3"/>
<dbReference type="InterPro" id="IPR036890">
    <property type="entry name" value="HATPase_C_sf"/>
</dbReference>
<evidence type="ECO:0000256" key="9">
    <source>
        <dbReference type="ARBA" id="ARBA00022741"/>
    </source>
</evidence>
<organism evidence="18 19">
    <name type="scientific">Methylobacterium cerastii</name>
    <dbReference type="NCBI Taxonomy" id="932741"/>
    <lineage>
        <taxon>Bacteria</taxon>
        <taxon>Pseudomonadati</taxon>
        <taxon>Pseudomonadota</taxon>
        <taxon>Alphaproteobacteria</taxon>
        <taxon>Hyphomicrobiales</taxon>
        <taxon>Methylobacteriaceae</taxon>
        <taxon>Methylobacterium</taxon>
    </lineage>
</organism>
<keyword evidence="4" id="KW-1003">Cell membrane</keyword>
<dbReference type="InterPro" id="IPR003594">
    <property type="entry name" value="HATPase_dom"/>
</dbReference>
<keyword evidence="5" id="KW-0997">Cell inner membrane</keyword>
<dbReference type="CDD" id="cd00082">
    <property type="entry name" value="HisKA"/>
    <property type="match status" value="1"/>
</dbReference>
<reference evidence="18 19" key="1">
    <citation type="journal article" date="2021" name="Front. Microbiol.">
        <title>Comprehensive Comparative Genomics and Phenotyping of Methylobacterium Species.</title>
        <authorList>
            <person name="Alessa O."/>
            <person name="Ogura Y."/>
            <person name="Fujitani Y."/>
            <person name="Takami H."/>
            <person name="Hayashi T."/>
            <person name="Sahin N."/>
            <person name="Tani A."/>
        </authorList>
    </citation>
    <scope>NUCLEOTIDE SEQUENCE [LARGE SCALE GENOMIC DNA]</scope>
    <source>
        <strain evidence="18 19">DSM 23679</strain>
    </source>
</reference>
<comment type="subcellular location">
    <subcellularLocation>
        <location evidence="2">Cell inner membrane</location>
        <topology evidence="2">Multi-pass membrane protein</topology>
    </subcellularLocation>
</comment>
<evidence type="ECO:0000256" key="6">
    <source>
        <dbReference type="ARBA" id="ARBA00022553"/>
    </source>
</evidence>
<evidence type="ECO:0000256" key="5">
    <source>
        <dbReference type="ARBA" id="ARBA00022519"/>
    </source>
</evidence>
<accession>A0ABQ4QNM1</accession>
<keyword evidence="7" id="KW-0808">Transferase</keyword>
<evidence type="ECO:0000256" key="12">
    <source>
        <dbReference type="ARBA" id="ARBA00022989"/>
    </source>
</evidence>
<evidence type="ECO:0000259" key="16">
    <source>
        <dbReference type="PROSITE" id="PS50109"/>
    </source>
</evidence>
<dbReference type="Proteomes" id="UP001055117">
    <property type="component" value="Unassembled WGS sequence"/>
</dbReference>
<dbReference type="SUPFAM" id="SSF55874">
    <property type="entry name" value="ATPase domain of HSP90 chaperone/DNA topoisomerase II/histidine kinase"/>
    <property type="match status" value="1"/>
</dbReference>
<sequence length="470" mass="50173">MIRLVPRSLVWRLALLLVLAVVAAQAAAFAMFASEATRVGRAAGRTQVIDRIAILVRLLDTVPADAVPGTIAAFNSPRHHFSIGQASLVPDGAMDADEARLAHGLDRRLQADASEARLLLVKRDLVKHDSVKHDAVKHDSVERDVADAPGAEERRAKPEALQVSVHLADGRWLNGEAPVALPTPPWMRIGLFQIVASVVAVLVAVGLGLRGVVGPVTALAQAAEEAGRGTLVAPLPEPGPAELKTMTIAFNRMQARLRAYVDDRTRMLAAVSHDLRTPIASLWLRAEMVEDEALRAGMVRTLGDMKRMVEATLSFARDDAASQASGPLDLTELARTLVSDHVALGRDVTLSAPETLPFAGRPDALRRALDNLVENAVRYGARARIALDRDGADVRIRVEDDGPGIPADRVEAMFEPFARLDDSRNDETGGTGLGLAIARSAIRAHGGEIRLATLPQGGLRAEIVLPGAEG</sequence>
<feature type="chain" id="PRO_5045905265" description="histidine kinase" evidence="15">
    <location>
        <begin position="27"/>
        <end position="470"/>
    </location>
</feature>
<keyword evidence="6" id="KW-0597">Phosphoprotein</keyword>
<dbReference type="PRINTS" id="PR00344">
    <property type="entry name" value="BCTRLSENSOR"/>
</dbReference>
<dbReference type="SMART" id="SM00388">
    <property type="entry name" value="HisKA"/>
    <property type="match status" value="1"/>
</dbReference>
<gene>
    <name evidence="18" type="primary">sasA_15</name>
    <name evidence="18" type="ORF">AFCDBAGC_4529</name>
</gene>
<comment type="catalytic activity">
    <reaction evidence="1">
        <text>ATP + protein L-histidine = ADP + protein N-phospho-L-histidine.</text>
        <dbReference type="EC" id="2.7.13.3"/>
    </reaction>
</comment>
<dbReference type="InterPro" id="IPR004358">
    <property type="entry name" value="Sig_transdc_His_kin-like_C"/>
</dbReference>
<proteinExistence type="predicted"/>
<protein>
    <recommendedName>
        <fullName evidence="3">histidine kinase</fullName>
        <ecNumber evidence="3">2.7.13.3</ecNumber>
    </recommendedName>
</protein>
<dbReference type="PANTHER" id="PTHR44936">
    <property type="entry name" value="SENSOR PROTEIN CREC"/>
    <property type="match status" value="1"/>
</dbReference>
<dbReference type="PROSITE" id="PS50109">
    <property type="entry name" value="HIS_KIN"/>
    <property type="match status" value="1"/>
</dbReference>
<evidence type="ECO:0000256" key="13">
    <source>
        <dbReference type="ARBA" id="ARBA00023012"/>
    </source>
</evidence>
<evidence type="ECO:0000256" key="7">
    <source>
        <dbReference type="ARBA" id="ARBA00022679"/>
    </source>
</evidence>
<dbReference type="RefSeq" id="WP_238272990.1">
    <property type="nucleotide sequence ID" value="NZ_BPQG01000082.1"/>
</dbReference>
<name>A0ABQ4QNM1_9HYPH</name>
<dbReference type="InterPro" id="IPR003660">
    <property type="entry name" value="HAMP_dom"/>
</dbReference>
<dbReference type="Pfam" id="PF00672">
    <property type="entry name" value="HAMP"/>
    <property type="match status" value="1"/>
</dbReference>
<dbReference type="PANTHER" id="PTHR44936:SF5">
    <property type="entry name" value="SENSOR HISTIDINE KINASE ENVZ"/>
    <property type="match status" value="1"/>
</dbReference>
<evidence type="ECO:0000313" key="18">
    <source>
        <dbReference type="EMBL" id="GJD46646.1"/>
    </source>
</evidence>
<dbReference type="InterPro" id="IPR005467">
    <property type="entry name" value="His_kinase_dom"/>
</dbReference>
<feature type="signal peptide" evidence="15">
    <location>
        <begin position="1"/>
        <end position="26"/>
    </location>
</feature>
<keyword evidence="12" id="KW-1133">Transmembrane helix</keyword>
<dbReference type="CDD" id="cd06225">
    <property type="entry name" value="HAMP"/>
    <property type="match status" value="1"/>
</dbReference>
<keyword evidence="11" id="KW-0067">ATP-binding</keyword>
<dbReference type="InterPro" id="IPR003661">
    <property type="entry name" value="HisK_dim/P_dom"/>
</dbReference>
<dbReference type="InterPro" id="IPR050980">
    <property type="entry name" value="2C_sensor_his_kinase"/>
</dbReference>
<dbReference type="Gene3D" id="3.30.565.10">
    <property type="entry name" value="Histidine kinase-like ATPase, C-terminal domain"/>
    <property type="match status" value="1"/>
</dbReference>
<evidence type="ECO:0000256" key="2">
    <source>
        <dbReference type="ARBA" id="ARBA00004429"/>
    </source>
</evidence>
<evidence type="ECO:0000313" key="19">
    <source>
        <dbReference type="Proteomes" id="UP001055117"/>
    </source>
</evidence>
<comment type="caution">
    <text evidence="18">The sequence shown here is derived from an EMBL/GenBank/DDBJ whole genome shotgun (WGS) entry which is preliminary data.</text>
</comment>
<keyword evidence="8" id="KW-0812">Transmembrane</keyword>
<dbReference type="SMART" id="SM00387">
    <property type="entry name" value="HATPase_c"/>
    <property type="match status" value="1"/>
</dbReference>
<evidence type="ECO:0000256" key="4">
    <source>
        <dbReference type="ARBA" id="ARBA00022475"/>
    </source>
</evidence>
<evidence type="ECO:0000259" key="17">
    <source>
        <dbReference type="PROSITE" id="PS50885"/>
    </source>
</evidence>
<evidence type="ECO:0000256" key="10">
    <source>
        <dbReference type="ARBA" id="ARBA00022777"/>
    </source>
</evidence>
<keyword evidence="14" id="KW-0472">Membrane</keyword>
<evidence type="ECO:0000256" key="1">
    <source>
        <dbReference type="ARBA" id="ARBA00000085"/>
    </source>
</evidence>
<keyword evidence="13" id="KW-0902">Two-component regulatory system</keyword>
<keyword evidence="15" id="KW-0732">Signal</keyword>
<keyword evidence="9" id="KW-0547">Nucleotide-binding</keyword>
<dbReference type="EMBL" id="BPQG01000082">
    <property type="protein sequence ID" value="GJD46646.1"/>
    <property type="molecule type" value="Genomic_DNA"/>
</dbReference>
<dbReference type="Pfam" id="PF02518">
    <property type="entry name" value="HATPase_c"/>
    <property type="match status" value="1"/>
</dbReference>
<evidence type="ECO:0000256" key="3">
    <source>
        <dbReference type="ARBA" id="ARBA00012438"/>
    </source>
</evidence>
<keyword evidence="19" id="KW-1185">Reference proteome</keyword>
<evidence type="ECO:0000256" key="15">
    <source>
        <dbReference type="SAM" id="SignalP"/>
    </source>
</evidence>